<dbReference type="KEGG" id="vna:PN96_16010"/>
<dbReference type="InterPro" id="IPR033900">
    <property type="entry name" value="Gram_neg_porin_domain"/>
</dbReference>
<feature type="signal peptide" evidence="4">
    <location>
        <begin position="1"/>
        <end position="20"/>
    </location>
</feature>
<dbReference type="InterPro" id="IPR050298">
    <property type="entry name" value="Gram-neg_bact_OMP"/>
</dbReference>
<dbReference type="GeneID" id="70914335"/>
<dbReference type="InterPro" id="IPR023614">
    <property type="entry name" value="Porin_dom_sf"/>
</dbReference>
<keyword evidence="2 4" id="KW-0732">Signal</keyword>
<sequence length="324" mass="34669">MNIKPLAIAISVLFTGAAAAGEIYKSDENTVEMSGWAKGIAIYVNADDKKKEPHVFTDAHLKVKGTHQLNEDAKLIGSFAINAGDSVTKENRNAEFADIKLEFDHTTYGNFSFGDTGNSFGAVEKAKQGEGSNLYIIGQGGVDGQGIRYKKTINDLEFSANYETDSDSDNEANFATSLNYKVDDFSAAVAYGSDGDKANSVGLAGDVTLGDFKFGAAFISFENAASLKASDSVELTLESPNDGETYSVAAAYTFDCFKVYGSLQYADGDLQGTAVEAQTAYLGLGYDVTDSFKTDFVVQTGSVEQEGEEKKDGYGLKFVAKYSF</sequence>
<evidence type="ECO:0000256" key="4">
    <source>
        <dbReference type="SAM" id="SignalP"/>
    </source>
</evidence>
<dbReference type="RefSeq" id="WP_020334996.1">
    <property type="nucleotide sequence ID" value="NZ_ATFJ01000033.1"/>
</dbReference>
<dbReference type="EMBL" id="CP016346">
    <property type="protein sequence ID" value="ANQ14988.1"/>
    <property type="molecule type" value="Genomic_DNA"/>
</dbReference>
<evidence type="ECO:0000259" key="5">
    <source>
        <dbReference type="Pfam" id="PF13609"/>
    </source>
</evidence>
<organism evidence="6 7">
    <name type="scientific">Vibrio natriegens NBRC 15636 = ATCC 14048 = DSM 759</name>
    <dbReference type="NCBI Taxonomy" id="1219067"/>
    <lineage>
        <taxon>Bacteria</taxon>
        <taxon>Pseudomonadati</taxon>
        <taxon>Pseudomonadota</taxon>
        <taxon>Gammaproteobacteria</taxon>
        <taxon>Vibrionales</taxon>
        <taxon>Vibrionaceae</taxon>
        <taxon>Vibrio</taxon>
    </lineage>
</organism>
<evidence type="ECO:0000313" key="7">
    <source>
        <dbReference type="Proteomes" id="UP000092741"/>
    </source>
</evidence>
<accession>A0AAN0Y7E8</accession>
<keyword evidence="3" id="KW-0472">Membrane</keyword>
<comment type="subcellular location">
    <subcellularLocation>
        <location evidence="1">Cell outer membrane</location>
        <topology evidence="1">Multi-pass membrane protein</topology>
    </subcellularLocation>
</comment>
<evidence type="ECO:0000313" key="6">
    <source>
        <dbReference type="EMBL" id="ANQ14988.1"/>
    </source>
</evidence>
<feature type="domain" description="Porin" evidence="5">
    <location>
        <begin position="7"/>
        <end position="301"/>
    </location>
</feature>
<name>A0AAN0Y7E8_VIBNA</name>
<gene>
    <name evidence="6" type="ORF">BA890_19860</name>
</gene>
<evidence type="ECO:0000256" key="1">
    <source>
        <dbReference type="ARBA" id="ARBA00004571"/>
    </source>
</evidence>
<dbReference type="PANTHER" id="PTHR34501:SF2">
    <property type="entry name" value="OUTER MEMBRANE PORIN F-RELATED"/>
    <property type="match status" value="1"/>
</dbReference>
<protein>
    <recommendedName>
        <fullName evidence="5">Porin domain-containing protein</fullName>
    </recommendedName>
</protein>
<keyword evidence="7" id="KW-1185">Reference proteome</keyword>
<dbReference type="Pfam" id="PF13609">
    <property type="entry name" value="Porin_4"/>
    <property type="match status" value="1"/>
</dbReference>
<dbReference type="AlphaFoldDB" id="A0AAN0Y7E8"/>
<dbReference type="GO" id="GO:0015288">
    <property type="term" value="F:porin activity"/>
    <property type="evidence" value="ECO:0007669"/>
    <property type="project" value="InterPro"/>
</dbReference>
<dbReference type="Gene3D" id="2.40.160.10">
    <property type="entry name" value="Porin"/>
    <property type="match status" value="1"/>
</dbReference>
<reference evidence="6 7" key="1">
    <citation type="submission" date="2016-07" db="EMBL/GenBank/DDBJ databases">
        <title>Developing Vibrio natriegens as a novel, fast-growing host for biotechnology.</title>
        <authorList>
            <person name="Weinstock M.T."/>
            <person name="Hesek E.D."/>
            <person name="Wilson C.M."/>
            <person name="Gibson D.G."/>
        </authorList>
    </citation>
    <scope>NUCLEOTIDE SEQUENCE [LARGE SCALE GENOMIC DNA]</scope>
    <source>
        <strain evidence="6 7">ATCC 14048</strain>
    </source>
</reference>
<dbReference type="Proteomes" id="UP000092741">
    <property type="component" value="Chromosome 2"/>
</dbReference>
<dbReference type="GO" id="GO:0009279">
    <property type="term" value="C:cell outer membrane"/>
    <property type="evidence" value="ECO:0007669"/>
    <property type="project" value="UniProtKB-SubCell"/>
</dbReference>
<feature type="chain" id="PRO_5042913823" description="Porin domain-containing protein" evidence="4">
    <location>
        <begin position="21"/>
        <end position="324"/>
    </location>
</feature>
<evidence type="ECO:0000256" key="3">
    <source>
        <dbReference type="ARBA" id="ARBA00023136"/>
    </source>
</evidence>
<evidence type="ECO:0000256" key="2">
    <source>
        <dbReference type="ARBA" id="ARBA00022729"/>
    </source>
</evidence>
<dbReference type="SUPFAM" id="SSF56935">
    <property type="entry name" value="Porins"/>
    <property type="match status" value="1"/>
</dbReference>
<proteinExistence type="predicted"/>
<dbReference type="PANTHER" id="PTHR34501">
    <property type="entry name" value="PROTEIN YDDL-RELATED"/>
    <property type="match status" value="1"/>
</dbReference>